<reference evidence="2" key="1">
    <citation type="submission" date="2015-12" db="EMBL/GenBank/DDBJ databases">
        <title>Update maize B73 reference genome by single molecule sequencing technologies.</title>
        <authorList>
            <consortium name="Maize Genome Sequencing Project"/>
            <person name="Ware D."/>
        </authorList>
    </citation>
    <scope>NUCLEOTIDE SEQUENCE</scope>
    <source>
        <tissue evidence="2">Seedling</tissue>
    </source>
</reference>
<dbReference type="EMBL" id="CM000782">
    <property type="protein sequence ID" value="AQK86312.1"/>
    <property type="molecule type" value="Genomic_DNA"/>
</dbReference>
<feature type="compositionally biased region" description="Low complexity" evidence="1">
    <location>
        <begin position="355"/>
        <end position="366"/>
    </location>
</feature>
<dbReference type="InParanoid" id="A0A1D6M5E5"/>
<feature type="region of interest" description="Disordered" evidence="1">
    <location>
        <begin position="403"/>
        <end position="424"/>
    </location>
</feature>
<feature type="compositionally biased region" description="Gly residues" evidence="1">
    <location>
        <begin position="286"/>
        <end position="327"/>
    </location>
</feature>
<feature type="region of interest" description="Disordered" evidence="1">
    <location>
        <begin position="285"/>
        <end position="377"/>
    </location>
</feature>
<accession>A0A1D6M5E5</accession>
<sequence length="647" mass="69179">MQKKLRIRRLTLAPKPLSAIAVSNDNLMIEADRILDYERHHRDMELVVASSSRSKPHVHGKEIGRNNRLWAGSYASDSDSEIDGPVIVPDNDMLLTVPSVSSAEKDVKGELGTYPVKAFAHHNDVKQVNSNDSHMKPWEGPLPSRRVSPQLAFHHVLEKALTCRDSSRSVPSVHREKCVQDGCTLSGASVSAKIGNIIQKKRIQREVPCWARPAATFLGPLPNKVPPLQVGPHVPFRPTPGLVTLFARTGTKPCSSRAPFVRKGCVPFGSFAEVLKAATAMEGNNGIRGRGAGQGSGLGNGSFRGRGAGQGPFSGRNGNGMGRGFVGGHASVPGHGGDRWDLGRGRQFHRGGEHFNNVGPNRFPGNNRGGGWSHANNRARWGDDLRAGQRSLQGDVASFSSGQGYGSAVSKVEGSSSGPPMAGPSAEALAQAVALINHALAKPAPETAPDVKPVPLGSQFLSDAKGVDHAGNPTQAVVPATSSCMAVSVPCTPDVAAMAAVPEATMGLTESGRSKRRNRSGNGDSMQRASKLKAARNLDAVLSTGFVCGNNDKSWDKFLELLTNKLSGESGSFVDAKSVALEREEKERLEDQELDNFILGSLRNDMLEEVMDFTSEHIIMSHTSRPEVTKSSKKKSRNRNKIKSVAQ</sequence>
<feature type="compositionally biased region" description="Low complexity" evidence="1">
    <location>
        <begin position="413"/>
        <end position="424"/>
    </location>
</feature>
<name>A0A1D6M5E5_MAIZE</name>
<gene>
    <name evidence="2" type="ORF">ZEAMMB73_Zm00001d038303</name>
</gene>
<feature type="region of interest" description="Disordered" evidence="1">
    <location>
        <begin position="506"/>
        <end position="530"/>
    </location>
</feature>
<evidence type="ECO:0000256" key="1">
    <source>
        <dbReference type="SAM" id="MobiDB-lite"/>
    </source>
</evidence>
<organism evidence="2">
    <name type="scientific">Zea mays</name>
    <name type="common">Maize</name>
    <dbReference type="NCBI Taxonomy" id="4577"/>
    <lineage>
        <taxon>Eukaryota</taxon>
        <taxon>Viridiplantae</taxon>
        <taxon>Streptophyta</taxon>
        <taxon>Embryophyta</taxon>
        <taxon>Tracheophyta</taxon>
        <taxon>Spermatophyta</taxon>
        <taxon>Magnoliopsida</taxon>
        <taxon>Liliopsida</taxon>
        <taxon>Poales</taxon>
        <taxon>Poaceae</taxon>
        <taxon>PACMAD clade</taxon>
        <taxon>Panicoideae</taxon>
        <taxon>Andropogonodae</taxon>
        <taxon>Andropogoneae</taxon>
        <taxon>Tripsacinae</taxon>
        <taxon>Zea</taxon>
    </lineage>
</organism>
<feature type="compositionally biased region" description="Basic residues" evidence="1">
    <location>
        <begin position="631"/>
        <end position="647"/>
    </location>
</feature>
<feature type="region of interest" description="Disordered" evidence="1">
    <location>
        <begin position="622"/>
        <end position="647"/>
    </location>
</feature>
<evidence type="ECO:0000313" key="2">
    <source>
        <dbReference type="EMBL" id="AQK86312.1"/>
    </source>
</evidence>
<proteinExistence type="predicted"/>
<protein>
    <submittedName>
        <fullName evidence="2">Uncharacterized protein</fullName>
    </submittedName>
</protein>
<dbReference type="AlphaFoldDB" id="A0A1D6M5E5"/>